<dbReference type="Proteomes" id="UP000242699">
    <property type="component" value="Unassembled WGS sequence"/>
</dbReference>
<dbReference type="EMBL" id="PXYT01000004">
    <property type="protein sequence ID" value="PSR31094.1"/>
    <property type="molecule type" value="Genomic_DNA"/>
</dbReference>
<evidence type="ECO:0000256" key="4">
    <source>
        <dbReference type="ARBA" id="ARBA00022475"/>
    </source>
</evidence>
<evidence type="ECO:0000256" key="2">
    <source>
        <dbReference type="ARBA" id="ARBA00009773"/>
    </source>
</evidence>
<dbReference type="GO" id="GO:0005886">
    <property type="term" value="C:plasma membrane"/>
    <property type="evidence" value="ECO:0007669"/>
    <property type="project" value="UniProtKB-SubCell"/>
</dbReference>
<gene>
    <name evidence="9" type="ORF">C7B43_03060</name>
</gene>
<evidence type="ECO:0000313" key="10">
    <source>
        <dbReference type="Proteomes" id="UP000242699"/>
    </source>
</evidence>
<dbReference type="GO" id="GO:0055085">
    <property type="term" value="P:transmembrane transport"/>
    <property type="evidence" value="ECO:0007669"/>
    <property type="project" value="TreeGrafter"/>
</dbReference>
<sequence>MNSTPSPPSSPPSRLTTIKDSLMVVILAGIILFATERVLSRLHEVVVVVLLSLTLVIVLNPLVKLLTHWVPRNWAVVIVVVTALLIFFGSVGGLLSVIVLQLQVLAKQLPSDIERLTPLFLTFLKNAGIQLNITQIKHTALQHASVVSTQAIHDTVRVLRGIVTGVVDTVLIIILTVYMLLDAPRIASSLKHLIPSDRLPAVLAVEQTVAHVVGGYVRGQLLLSLIIGVAFGLGTAIIGLPDAITIGAIAAVSELIPLLGPVIGSLLPLIFALLNHPGIHVPEVLVMLLGIHLLESDVLGPRIMRDQLGLHPVISIIALLIGATWLGIWGALFAVPAAGIAVAGIRAGSGAWRAYANTVPKGPESL</sequence>
<comment type="caution">
    <text evidence="9">The sequence shown here is derived from an EMBL/GenBank/DDBJ whole genome shotgun (WGS) entry which is preliminary data.</text>
</comment>
<feature type="transmembrane region" description="Helical" evidence="8">
    <location>
        <begin position="221"/>
        <end position="240"/>
    </location>
</feature>
<feature type="transmembrane region" description="Helical" evidence="8">
    <location>
        <begin position="314"/>
        <end position="343"/>
    </location>
</feature>
<accession>A0A2T2X9A2</accession>
<feature type="transmembrane region" description="Helical" evidence="8">
    <location>
        <begin position="75"/>
        <end position="100"/>
    </location>
</feature>
<dbReference type="PANTHER" id="PTHR21716">
    <property type="entry name" value="TRANSMEMBRANE PROTEIN"/>
    <property type="match status" value="1"/>
</dbReference>
<organism evidence="9 10">
    <name type="scientific">Sulfobacillus benefaciens</name>
    <dbReference type="NCBI Taxonomy" id="453960"/>
    <lineage>
        <taxon>Bacteria</taxon>
        <taxon>Bacillati</taxon>
        <taxon>Bacillota</taxon>
        <taxon>Clostridia</taxon>
        <taxon>Eubacteriales</taxon>
        <taxon>Clostridiales Family XVII. Incertae Sedis</taxon>
        <taxon>Sulfobacillus</taxon>
    </lineage>
</organism>
<proteinExistence type="inferred from homology"/>
<evidence type="ECO:0000256" key="1">
    <source>
        <dbReference type="ARBA" id="ARBA00004651"/>
    </source>
</evidence>
<comment type="subcellular location">
    <subcellularLocation>
        <location evidence="1">Cell membrane</location>
        <topology evidence="1">Multi-pass membrane protein</topology>
    </subcellularLocation>
</comment>
<dbReference type="Pfam" id="PF01594">
    <property type="entry name" value="AI-2E_transport"/>
    <property type="match status" value="1"/>
</dbReference>
<feature type="transmembrane region" description="Helical" evidence="8">
    <location>
        <begin position="45"/>
        <end position="63"/>
    </location>
</feature>
<protein>
    <submittedName>
        <fullName evidence="9">AI-2E family transporter</fullName>
    </submittedName>
</protein>
<evidence type="ECO:0000256" key="7">
    <source>
        <dbReference type="ARBA" id="ARBA00023136"/>
    </source>
</evidence>
<keyword evidence="5 8" id="KW-0812">Transmembrane</keyword>
<keyword evidence="4" id="KW-1003">Cell membrane</keyword>
<evidence type="ECO:0000256" key="3">
    <source>
        <dbReference type="ARBA" id="ARBA00022448"/>
    </source>
</evidence>
<feature type="transmembrane region" description="Helical" evidence="8">
    <location>
        <begin position="158"/>
        <end position="181"/>
    </location>
</feature>
<comment type="similarity">
    <text evidence="2">Belongs to the autoinducer-2 exporter (AI-2E) (TC 2.A.86) family.</text>
</comment>
<keyword evidence="7 8" id="KW-0472">Membrane</keyword>
<evidence type="ECO:0000256" key="8">
    <source>
        <dbReference type="SAM" id="Phobius"/>
    </source>
</evidence>
<dbReference type="PANTHER" id="PTHR21716:SF53">
    <property type="entry name" value="PERMEASE PERM-RELATED"/>
    <property type="match status" value="1"/>
</dbReference>
<name>A0A2T2X9A2_9FIRM</name>
<evidence type="ECO:0000313" key="9">
    <source>
        <dbReference type="EMBL" id="PSR31094.1"/>
    </source>
</evidence>
<keyword evidence="3" id="KW-0813">Transport</keyword>
<reference evidence="9 10" key="1">
    <citation type="journal article" date="2014" name="BMC Genomics">
        <title>Comparison of environmental and isolate Sulfobacillus genomes reveals diverse carbon, sulfur, nitrogen, and hydrogen metabolisms.</title>
        <authorList>
            <person name="Justice N.B."/>
            <person name="Norman A."/>
            <person name="Brown C.T."/>
            <person name="Singh A."/>
            <person name="Thomas B.C."/>
            <person name="Banfield J.F."/>
        </authorList>
    </citation>
    <scope>NUCLEOTIDE SEQUENCE [LARGE SCALE GENOMIC DNA]</scope>
    <source>
        <strain evidence="9">AMDSBA1</strain>
    </source>
</reference>
<feature type="transmembrane region" description="Helical" evidence="8">
    <location>
        <begin position="246"/>
        <end position="271"/>
    </location>
</feature>
<evidence type="ECO:0000256" key="6">
    <source>
        <dbReference type="ARBA" id="ARBA00022989"/>
    </source>
</evidence>
<dbReference type="AlphaFoldDB" id="A0A2T2X9A2"/>
<dbReference type="InterPro" id="IPR002549">
    <property type="entry name" value="AI-2E-like"/>
</dbReference>
<keyword evidence="6 8" id="KW-1133">Transmembrane helix</keyword>
<feature type="transmembrane region" description="Helical" evidence="8">
    <location>
        <begin position="21"/>
        <end position="39"/>
    </location>
</feature>
<evidence type="ECO:0000256" key="5">
    <source>
        <dbReference type="ARBA" id="ARBA00022692"/>
    </source>
</evidence>